<dbReference type="SUPFAM" id="SSF143548">
    <property type="entry name" value="Serine metabolism enzymes domain"/>
    <property type="match status" value="1"/>
</dbReference>
<evidence type="ECO:0000256" key="7">
    <source>
        <dbReference type="ARBA" id="ARBA00048126"/>
    </source>
</evidence>
<dbReference type="InterPro" id="IPR006140">
    <property type="entry name" value="D-isomer_DH_NAD-bd"/>
</dbReference>
<dbReference type="NCBIfam" id="TIGR01327">
    <property type="entry name" value="PGDH"/>
    <property type="match status" value="1"/>
</dbReference>
<dbReference type="InterPro" id="IPR045626">
    <property type="entry name" value="PGDH_ASB_dom"/>
</dbReference>
<dbReference type="InterPro" id="IPR029009">
    <property type="entry name" value="ASB_dom_sf"/>
</dbReference>
<dbReference type="GO" id="GO:0051287">
    <property type="term" value="F:NAD binding"/>
    <property type="evidence" value="ECO:0007669"/>
    <property type="project" value="UniProtKB-UniRule"/>
</dbReference>
<comment type="function">
    <text evidence="1">Catalyzes the reversible oxidation of 3-phospho-D-glycerate to 3-phosphonooxypyruvate, the first step of the phosphorylated L-serine biosynthesis pathway. Also catalyzes the reversible oxidation of 2-hydroxyglutarate to 2-oxoglutarate.</text>
</comment>
<evidence type="ECO:0000256" key="8">
    <source>
        <dbReference type="ARBA" id="ARBA00048731"/>
    </source>
</evidence>
<dbReference type="CDD" id="cd04902">
    <property type="entry name" value="ACT_3PGDH-xct"/>
    <property type="match status" value="1"/>
</dbReference>
<comment type="pathway">
    <text evidence="2 9">Amino-acid biosynthesis; L-serine biosynthesis; L-serine from 3-phospho-D-glycerate: step 1/3.</text>
</comment>
<dbReference type="Pfam" id="PF02826">
    <property type="entry name" value="2-Hacid_dh_C"/>
    <property type="match status" value="1"/>
</dbReference>
<keyword evidence="5 9" id="KW-0560">Oxidoreductase</keyword>
<dbReference type="InterPro" id="IPR036291">
    <property type="entry name" value="NAD(P)-bd_dom_sf"/>
</dbReference>
<dbReference type="PROSITE" id="PS51671">
    <property type="entry name" value="ACT"/>
    <property type="match status" value="1"/>
</dbReference>
<dbReference type="PROSITE" id="PS00065">
    <property type="entry name" value="D_2_HYDROXYACID_DH_1"/>
    <property type="match status" value="1"/>
</dbReference>
<dbReference type="FunFam" id="3.40.50.720:FF:000041">
    <property type="entry name" value="D-3-phosphoglycerate dehydrogenase"/>
    <property type="match status" value="1"/>
</dbReference>
<dbReference type="InterPro" id="IPR006236">
    <property type="entry name" value="PGDH"/>
</dbReference>
<dbReference type="SUPFAM" id="SSF55021">
    <property type="entry name" value="ACT-like"/>
    <property type="match status" value="1"/>
</dbReference>
<dbReference type="GO" id="GO:0047545">
    <property type="term" value="F:(S)-2-hydroxyglutarate dehydrogenase activity"/>
    <property type="evidence" value="ECO:0007669"/>
    <property type="project" value="UniProtKB-ARBA"/>
</dbReference>
<dbReference type="Pfam" id="PF01842">
    <property type="entry name" value="ACT"/>
    <property type="match status" value="1"/>
</dbReference>
<dbReference type="Gene3D" id="3.30.70.260">
    <property type="match status" value="1"/>
</dbReference>
<evidence type="ECO:0000313" key="11">
    <source>
        <dbReference type="EMBL" id="KXU34042.1"/>
    </source>
</evidence>
<dbReference type="Gene3D" id="3.40.50.720">
    <property type="entry name" value="NAD(P)-binding Rossmann-like Domain"/>
    <property type="match status" value="2"/>
</dbReference>
<comment type="catalytic activity">
    <reaction evidence="8 9">
        <text>(2R)-3-phosphoglycerate + NAD(+) = 3-phosphooxypyruvate + NADH + H(+)</text>
        <dbReference type="Rhea" id="RHEA:12641"/>
        <dbReference type="ChEBI" id="CHEBI:15378"/>
        <dbReference type="ChEBI" id="CHEBI:18110"/>
        <dbReference type="ChEBI" id="CHEBI:57540"/>
        <dbReference type="ChEBI" id="CHEBI:57945"/>
        <dbReference type="ChEBI" id="CHEBI:58272"/>
        <dbReference type="EC" id="1.1.1.95"/>
    </reaction>
</comment>
<dbReference type="Gene3D" id="3.30.1330.90">
    <property type="entry name" value="D-3-phosphoglycerate dehydrogenase, domain 3"/>
    <property type="match status" value="1"/>
</dbReference>
<dbReference type="RefSeq" id="WP_068713356.1">
    <property type="nucleotide sequence ID" value="NZ_LSZP01000062.1"/>
</dbReference>
<dbReference type="InterPro" id="IPR029752">
    <property type="entry name" value="D-isomer_DH_CS1"/>
</dbReference>
<gene>
    <name evidence="11" type="ORF">AXK12_08150</name>
</gene>
<dbReference type="UniPathway" id="UPA00135">
    <property type="reaction ID" value="UER00196"/>
</dbReference>
<accession>A0A139SHI5</accession>
<evidence type="ECO:0000256" key="9">
    <source>
        <dbReference type="RuleBase" id="RU363003"/>
    </source>
</evidence>
<evidence type="ECO:0000256" key="6">
    <source>
        <dbReference type="ARBA" id="ARBA00023027"/>
    </source>
</evidence>
<name>A0A139SHI5_9BACT</name>
<keyword evidence="12" id="KW-1185">Reference proteome</keyword>
<comment type="similarity">
    <text evidence="3 9">Belongs to the D-isomer specific 2-hydroxyacid dehydrogenase family.</text>
</comment>
<proteinExistence type="inferred from homology"/>
<dbReference type="Proteomes" id="UP000071392">
    <property type="component" value="Unassembled WGS sequence"/>
</dbReference>
<dbReference type="InterPro" id="IPR045865">
    <property type="entry name" value="ACT-like_dom_sf"/>
</dbReference>
<dbReference type="Pfam" id="PF19304">
    <property type="entry name" value="PGDH_inter"/>
    <property type="match status" value="1"/>
</dbReference>
<reference evidence="11 12" key="1">
    <citation type="submission" date="2016-02" db="EMBL/GenBank/DDBJ databases">
        <authorList>
            <person name="Wen L."/>
            <person name="He K."/>
            <person name="Yang H."/>
        </authorList>
    </citation>
    <scope>NUCLEOTIDE SEQUENCE [LARGE SCALE GENOMIC DNA]</scope>
    <source>
        <strain evidence="11 12">CV41</strain>
    </source>
</reference>
<dbReference type="GO" id="GO:0004617">
    <property type="term" value="F:phosphoglycerate dehydrogenase activity"/>
    <property type="evidence" value="ECO:0007669"/>
    <property type="project" value="UniProtKB-UniRule"/>
</dbReference>
<evidence type="ECO:0000256" key="5">
    <source>
        <dbReference type="ARBA" id="ARBA00023002"/>
    </source>
</evidence>
<dbReference type="STRING" id="1548208.AXK12_08150"/>
<sequence>MKILVADKVSPKGVEYLRQQPGLSVVEAYGSTPEQVLGLVGDVHAIIVRSETKITAEVIAAAPLLKVVGRAGVGVDNVDVEAATDRGVIVMNTPSGNTIATAELTFTHILCGARPVPQAAASMREGRWDRKNFSGGELFRKTLGVVGLGRIGGEVAKRAQAFGMRVIAYDPYLAPSRAKAMQVEGVSLDTLLVQSDYITVHMPLTEATHHMIDEAALAKCKHGVRLFNCARGGIIKETALIAALQSGQVAAAGLDVYEDEPLAADSPLRSLPGLTLTPHLGASTAEAQESVGIEVAEQVADVLQGGVIRNAVNMPSLDAAALKTLGPYMELGQSLGALVQQLGPKQIDSLNITYWGRVIDLDANAITRAIQRGFLRRISGEAINYVNAPVALKRLGVQSKVLKSTDEVDYTELISVEAVAPDGTVAAAKGTLVGKTGKARVVEINNREVEVEAVGKLLIIENQDQPGMIGYVGNLLGRDRVNIANMSLSRTGPGETALIVINLDSEPSAETRAELKANPAIKMAKFVQI</sequence>
<dbReference type="FunFam" id="3.30.70.260:FF:000008">
    <property type="entry name" value="D-3-phosphoglycerate dehydrogenase, chloroplastic"/>
    <property type="match status" value="1"/>
</dbReference>
<evidence type="ECO:0000256" key="3">
    <source>
        <dbReference type="ARBA" id="ARBA00005854"/>
    </source>
</evidence>
<comment type="catalytic activity">
    <reaction evidence="7">
        <text>(R)-2-hydroxyglutarate + NAD(+) = 2-oxoglutarate + NADH + H(+)</text>
        <dbReference type="Rhea" id="RHEA:49612"/>
        <dbReference type="ChEBI" id="CHEBI:15378"/>
        <dbReference type="ChEBI" id="CHEBI:15801"/>
        <dbReference type="ChEBI" id="CHEBI:16810"/>
        <dbReference type="ChEBI" id="CHEBI:57540"/>
        <dbReference type="ChEBI" id="CHEBI:57945"/>
        <dbReference type="EC" id="1.1.1.399"/>
    </reaction>
</comment>
<dbReference type="SUPFAM" id="SSF52283">
    <property type="entry name" value="Formate/glycerate dehydrogenase catalytic domain-like"/>
    <property type="match status" value="1"/>
</dbReference>
<keyword evidence="6 9" id="KW-0520">NAD</keyword>
<dbReference type="FunFam" id="3.40.50.720:FF:000038">
    <property type="entry name" value="D-3-phosphoglycerate dehydrogenase"/>
    <property type="match status" value="1"/>
</dbReference>
<protein>
    <recommendedName>
        <fullName evidence="4 9">D-3-phosphoglycerate dehydrogenase</fullName>
        <ecNumber evidence="9">1.1.1.95</ecNumber>
    </recommendedName>
</protein>
<evidence type="ECO:0000256" key="2">
    <source>
        <dbReference type="ARBA" id="ARBA00005216"/>
    </source>
</evidence>
<evidence type="ECO:0000256" key="4">
    <source>
        <dbReference type="ARBA" id="ARBA00021582"/>
    </source>
</evidence>
<feature type="domain" description="ACT" evidence="10">
    <location>
        <begin position="457"/>
        <end position="529"/>
    </location>
</feature>
<dbReference type="PANTHER" id="PTHR42938">
    <property type="entry name" value="FORMATE DEHYDROGENASE 1"/>
    <property type="match status" value="1"/>
</dbReference>
<dbReference type="CDD" id="cd12173">
    <property type="entry name" value="PGDH_4"/>
    <property type="match status" value="1"/>
</dbReference>
<dbReference type="InterPro" id="IPR002912">
    <property type="entry name" value="ACT_dom"/>
</dbReference>
<organism evidence="11 12">
    <name type="scientific">Cephaloticoccus capnophilus</name>
    <dbReference type="NCBI Taxonomy" id="1548208"/>
    <lineage>
        <taxon>Bacteria</taxon>
        <taxon>Pseudomonadati</taxon>
        <taxon>Verrucomicrobiota</taxon>
        <taxon>Opitutia</taxon>
        <taxon>Opitutales</taxon>
        <taxon>Opitutaceae</taxon>
        <taxon>Cephaloticoccus</taxon>
    </lineage>
</organism>
<dbReference type="InterPro" id="IPR006139">
    <property type="entry name" value="D-isomer_2_OHA_DH_cat_dom"/>
</dbReference>
<keyword evidence="9" id="KW-0028">Amino-acid biosynthesis</keyword>
<dbReference type="GO" id="GO:0006564">
    <property type="term" value="P:L-serine biosynthetic process"/>
    <property type="evidence" value="ECO:0007669"/>
    <property type="project" value="UniProtKB-UniRule"/>
</dbReference>
<dbReference type="EMBL" id="LSZP01000062">
    <property type="protein sequence ID" value="KXU34042.1"/>
    <property type="molecule type" value="Genomic_DNA"/>
</dbReference>
<evidence type="ECO:0000256" key="1">
    <source>
        <dbReference type="ARBA" id="ARBA00003800"/>
    </source>
</evidence>
<dbReference type="OrthoDB" id="9805416at2"/>
<dbReference type="SUPFAM" id="SSF51735">
    <property type="entry name" value="NAD(P)-binding Rossmann-fold domains"/>
    <property type="match status" value="1"/>
</dbReference>
<keyword evidence="9" id="KW-0718">Serine biosynthesis</keyword>
<evidence type="ECO:0000259" key="10">
    <source>
        <dbReference type="PROSITE" id="PS51671"/>
    </source>
</evidence>
<dbReference type="AlphaFoldDB" id="A0A139SHI5"/>
<evidence type="ECO:0000313" key="12">
    <source>
        <dbReference type="Proteomes" id="UP000071392"/>
    </source>
</evidence>
<dbReference type="Pfam" id="PF00389">
    <property type="entry name" value="2-Hacid_dh"/>
    <property type="match status" value="1"/>
</dbReference>
<dbReference type="EC" id="1.1.1.95" evidence="9"/>
<comment type="caution">
    <text evidence="11">The sequence shown here is derived from an EMBL/GenBank/DDBJ whole genome shotgun (WGS) entry which is preliminary data.</text>
</comment>
<dbReference type="PANTHER" id="PTHR42938:SF47">
    <property type="entry name" value="HYDROXYPYRUVATE REDUCTASE"/>
    <property type="match status" value="1"/>
</dbReference>